<dbReference type="InterPro" id="IPR019888">
    <property type="entry name" value="Tscrpt_reg_AsnC-like"/>
</dbReference>
<dbReference type="GO" id="GO:0005829">
    <property type="term" value="C:cytosol"/>
    <property type="evidence" value="ECO:0007669"/>
    <property type="project" value="TreeGrafter"/>
</dbReference>
<dbReference type="PANTHER" id="PTHR30154:SF45">
    <property type="entry name" value="TRANSCRIPTIONAL REGULATORY PROTEIN (PROBABLY ASNC-FAMILY)-RELATED"/>
    <property type="match status" value="1"/>
</dbReference>
<evidence type="ECO:0000256" key="2">
    <source>
        <dbReference type="ARBA" id="ARBA00023125"/>
    </source>
</evidence>
<keyword evidence="3" id="KW-0804">Transcription</keyword>
<dbReference type="Gene3D" id="3.30.70.920">
    <property type="match status" value="1"/>
</dbReference>
<sequence length="160" mass="18025">MMSDLPQLDDVDRELLAALERNSRRRLADLGEQVGLSAPAVKRRIDRLERLGVITGYTAVIDHEKLGWALEAFTELRMIGNTRLEDIEAAARDLPEVQQVFTTAGDPDALVRLRVQDMAHLRRAIDQLRRSGQVTGTKTLMVLSTWSRADRTTGPRPRPE</sequence>
<reference evidence="5 6" key="1">
    <citation type="journal article" date="2013" name="Biodegradation">
        <title>Quantitative proteomic analysis of ibuprofen-degrading Patulibacter sp. strain I11.</title>
        <authorList>
            <person name="Almeida B."/>
            <person name="Kjeldal H."/>
            <person name="Lolas I."/>
            <person name="Knudsen A.D."/>
            <person name="Carvalho G."/>
            <person name="Nielsen K.L."/>
            <person name="Barreto Crespo M.T."/>
            <person name="Stensballe A."/>
            <person name="Nielsen J.L."/>
        </authorList>
    </citation>
    <scope>NUCLEOTIDE SEQUENCE [LARGE SCALE GENOMIC DNA]</scope>
    <source>
        <strain evidence="5 6">I11</strain>
    </source>
</reference>
<comment type="caution">
    <text evidence="5">The sequence shown here is derived from an EMBL/GenBank/DDBJ whole genome shotgun (WGS) entry which is preliminary data.</text>
</comment>
<feature type="domain" description="HTH asnC-type" evidence="4">
    <location>
        <begin position="8"/>
        <end position="69"/>
    </location>
</feature>
<dbReference type="InterPro" id="IPR019887">
    <property type="entry name" value="Tscrpt_reg_AsnC/Lrp_C"/>
</dbReference>
<dbReference type="Proteomes" id="UP000005143">
    <property type="component" value="Unassembled WGS sequence"/>
</dbReference>
<proteinExistence type="predicted"/>
<organism evidence="5 6">
    <name type="scientific">Patulibacter medicamentivorans</name>
    <dbReference type="NCBI Taxonomy" id="1097667"/>
    <lineage>
        <taxon>Bacteria</taxon>
        <taxon>Bacillati</taxon>
        <taxon>Actinomycetota</taxon>
        <taxon>Thermoleophilia</taxon>
        <taxon>Solirubrobacterales</taxon>
        <taxon>Patulibacteraceae</taxon>
        <taxon>Patulibacter</taxon>
    </lineage>
</organism>
<dbReference type="InterPro" id="IPR036390">
    <property type="entry name" value="WH_DNA-bd_sf"/>
</dbReference>
<dbReference type="Pfam" id="PF01037">
    <property type="entry name" value="AsnC_trans_reg"/>
    <property type="match status" value="1"/>
</dbReference>
<keyword evidence="1" id="KW-0805">Transcription regulation</keyword>
<dbReference type="SUPFAM" id="SSF54909">
    <property type="entry name" value="Dimeric alpha+beta barrel"/>
    <property type="match status" value="1"/>
</dbReference>
<evidence type="ECO:0000256" key="3">
    <source>
        <dbReference type="ARBA" id="ARBA00023163"/>
    </source>
</evidence>
<dbReference type="AlphaFoldDB" id="H0E730"/>
<keyword evidence="6" id="KW-1185">Reference proteome</keyword>
<dbReference type="EMBL" id="AGUD01000216">
    <property type="protein sequence ID" value="EHN10525.1"/>
    <property type="molecule type" value="Genomic_DNA"/>
</dbReference>
<dbReference type="InterPro" id="IPR036388">
    <property type="entry name" value="WH-like_DNA-bd_sf"/>
</dbReference>
<evidence type="ECO:0000256" key="1">
    <source>
        <dbReference type="ARBA" id="ARBA00023015"/>
    </source>
</evidence>
<gene>
    <name evidence="5" type="ORF">PAI11_26320</name>
</gene>
<dbReference type="PANTHER" id="PTHR30154">
    <property type="entry name" value="LEUCINE-RESPONSIVE REGULATORY PROTEIN"/>
    <property type="match status" value="1"/>
</dbReference>
<dbReference type="GO" id="GO:0043200">
    <property type="term" value="P:response to amino acid"/>
    <property type="evidence" value="ECO:0007669"/>
    <property type="project" value="TreeGrafter"/>
</dbReference>
<accession>H0E730</accession>
<dbReference type="Pfam" id="PF13404">
    <property type="entry name" value="HTH_AsnC-type"/>
    <property type="match status" value="1"/>
</dbReference>
<protein>
    <submittedName>
        <fullName evidence="5">Transcriptional regulator AsnC family</fullName>
    </submittedName>
</protein>
<dbReference type="GO" id="GO:0043565">
    <property type="term" value="F:sequence-specific DNA binding"/>
    <property type="evidence" value="ECO:0007669"/>
    <property type="project" value="InterPro"/>
</dbReference>
<evidence type="ECO:0000313" key="6">
    <source>
        <dbReference type="Proteomes" id="UP000005143"/>
    </source>
</evidence>
<keyword evidence="2" id="KW-0238">DNA-binding</keyword>
<dbReference type="InterPro" id="IPR011008">
    <property type="entry name" value="Dimeric_a/b-barrel"/>
</dbReference>
<dbReference type="SMART" id="SM00344">
    <property type="entry name" value="HTH_ASNC"/>
    <property type="match status" value="1"/>
</dbReference>
<dbReference type="PROSITE" id="PS50956">
    <property type="entry name" value="HTH_ASNC_2"/>
    <property type="match status" value="1"/>
</dbReference>
<dbReference type="PATRIC" id="fig|1097667.3.peg.2612"/>
<dbReference type="PRINTS" id="PR00033">
    <property type="entry name" value="HTHASNC"/>
</dbReference>
<dbReference type="InterPro" id="IPR000485">
    <property type="entry name" value="AsnC-type_HTH_dom"/>
</dbReference>
<dbReference type="Gene3D" id="1.10.10.10">
    <property type="entry name" value="Winged helix-like DNA-binding domain superfamily/Winged helix DNA-binding domain"/>
    <property type="match status" value="1"/>
</dbReference>
<evidence type="ECO:0000313" key="5">
    <source>
        <dbReference type="EMBL" id="EHN10525.1"/>
    </source>
</evidence>
<name>H0E730_9ACTN</name>
<dbReference type="SUPFAM" id="SSF46785">
    <property type="entry name" value="Winged helix' DNA-binding domain"/>
    <property type="match status" value="1"/>
</dbReference>
<evidence type="ECO:0000259" key="4">
    <source>
        <dbReference type="PROSITE" id="PS50956"/>
    </source>
</evidence>